<keyword evidence="11" id="KW-1185">Reference proteome</keyword>
<name>A0ABS9KWB8_9BACT</name>
<feature type="active site" description="Charge relay system" evidence="5">
    <location>
        <position position="70"/>
    </location>
</feature>
<dbReference type="PANTHER" id="PTHR43399">
    <property type="entry name" value="SUBTILISIN-RELATED"/>
    <property type="match status" value="1"/>
</dbReference>
<dbReference type="PRINTS" id="PR00723">
    <property type="entry name" value="SUBTILISIN"/>
</dbReference>
<feature type="active site" description="Charge relay system" evidence="5">
    <location>
        <position position="479"/>
    </location>
</feature>
<dbReference type="SUPFAM" id="SSF52743">
    <property type="entry name" value="Subtilisin-like"/>
    <property type="match status" value="1"/>
</dbReference>
<dbReference type="RefSeq" id="WP_237875177.1">
    <property type="nucleotide sequence ID" value="NZ_JAKLTR010000014.1"/>
</dbReference>
<evidence type="ECO:0000256" key="8">
    <source>
        <dbReference type="SAM" id="SignalP"/>
    </source>
</evidence>
<evidence type="ECO:0000256" key="2">
    <source>
        <dbReference type="ARBA" id="ARBA00022670"/>
    </source>
</evidence>
<evidence type="ECO:0000313" key="11">
    <source>
        <dbReference type="Proteomes" id="UP001165367"/>
    </source>
</evidence>
<evidence type="ECO:0000256" key="4">
    <source>
        <dbReference type="ARBA" id="ARBA00022825"/>
    </source>
</evidence>
<dbReference type="InterPro" id="IPR051048">
    <property type="entry name" value="Peptidase_S8/S53_subtilisin"/>
</dbReference>
<dbReference type="PROSITE" id="PS51892">
    <property type="entry name" value="SUBTILASE"/>
    <property type="match status" value="1"/>
</dbReference>
<dbReference type="InterPro" id="IPR015500">
    <property type="entry name" value="Peptidase_S8_subtilisin-rel"/>
</dbReference>
<dbReference type="InterPro" id="IPR036852">
    <property type="entry name" value="Peptidase_S8/S53_dom_sf"/>
</dbReference>
<dbReference type="PANTHER" id="PTHR43399:SF4">
    <property type="entry name" value="CELL WALL-ASSOCIATED PROTEASE"/>
    <property type="match status" value="1"/>
</dbReference>
<keyword evidence="2 5" id="KW-0645">Protease</keyword>
<dbReference type="Proteomes" id="UP001165367">
    <property type="component" value="Unassembled WGS sequence"/>
</dbReference>
<feature type="chain" id="PRO_5045877254" evidence="8">
    <location>
        <begin position="22"/>
        <end position="572"/>
    </location>
</feature>
<evidence type="ECO:0000256" key="3">
    <source>
        <dbReference type="ARBA" id="ARBA00022801"/>
    </source>
</evidence>
<reference evidence="10" key="1">
    <citation type="submission" date="2022-01" db="EMBL/GenBank/DDBJ databases">
        <authorList>
            <person name="Jo J.-H."/>
            <person name="Im W.-T."/>
        </authorList>
    </citation>
    <scope>NUCLEOTIDE SEQUENCE</scope>
    <source>
        <strain evidence="10">NA20</strain>
    </source>
</reference>
<feature type="domain" description="Peptidase S8/S53" evidence="9">
    <location>
        <begin position="64"/>
        <end position="515"/>
    </location>
</feature>
<dbReference type="PROSITE" id="PS00138">
    <property type="entry name" value="SUBTILASE_SER"/>
    <property type="match status" value="1"/>
</dbReference>
<dbReference type="InterPro" id="IPR022398">
    <property type="entry name" value="Peptidase_S8_His-AS"/>
</dbReference>
<dbReference type="PROSITE" id="PS00136">
    <property type="entry name" value="SUBTILASE_ASP"/>
    <property type="match status" value="1"/>
</dbReference>
<sequence>MNCFASRTLLIAAGSLLSVLAFSQKKEVPKGWHLMDLKDSGYYGISMDKAYAFVESKKLKSNPVIVAVLDSGVDTAHEDLRPILWRNPGEIPGNGIDDDKNGYVDDVFGWNFLGGRDGTNVEKDSYEAARVYHLLKSKWEDKTVDPKTLSAADAKEYDMWSRAKKDVVGITAASPADLDEMKKGFAQLSFVDSVLKIGDSVIRKDLKKEEYTCKDLTAYTPTVDLAGRVKMIMNSICKDNNKDDITNIDILEDLEAQVGQLESEIAKNDAAHAAPKDYRNSVVKDNYTDINDKFYGNSNVMVSNKSALHGTHVSGIIGAVRNNNLGMNGVADNVRIMTVRVVPDGDEHDKDIALGIRYAVDNGAKVINMSFGKGFSPEKKWIDDAVKYAQSKGVLLVHAAGNSAQNVDTSWNFPTSVFTDGVKASNWITVGASGDPKAGGLVAGFSNYGKKEVDVFAPGVQIYATVPGGNTYQNLQGTSMASPVVAGLAAFIMEYYPKLSVEQVKYVIEKSAQKPGAKVLDPGTGEEVRMSDISSSGGLINAFEAIKLASTLKPEGNKTTKPGSKVNQKVKG</sequence>
<gene>
    <name evidence="10" type="ORF">LZZ85_20230</name>
</gene>
<dbReference type="Pfam" id="PF00082">
    <property type="entry name" value="Peptidase_S8"/>
    <property type="match status" value="1"/>
</dbReference>
<organism evidence="10 11">
    <name type="scientific">Terrimonas ginsenosidimutans</name>
    <dbReference type="NCBI Taxonomy" id="2908004"/>
    <lineage>
        <taxon>Bacteria</taxon>
        <taxon>Pseudomonadati</taxon>
        <taxon>Bacteroidota</taxon>
        <taxon>Chitinophagia</taxon>
        <taxon>Chitinophagales</taxon>
        <taxon>Chitinophagaceae</taxon>
        <taxon>Terrimonas</taxon>
    </lineage>
</organism>
<feature type="region of interest" description="Disordered" evidence="7">
    <location>
        <begin position="553"/>
        <end position="572"/>
    </location>
</feature>
<evidence type="ECO:0000313" key="10">
    <source>
        <dbReference type="EMBL" id="MCG2616639.1"/>
    </source>
</evidence>
<proteinExistence type="inferred from homology"/>
<comment type="similarity">
    <text evidence="1 5 6">Belongs to the peptidase S8 family.</text>
</comment>
<feature type="signal peptide" evidence="8">
    <location>
        <begin position="1"/>
        <end position="21"/>
    </location>
</feature>
<dbReference type="PROSITE" id="PS00137">
    <property type="entry name" value="SUBTILASE_HIS"/>
    <property type="match status" value="1"/>
</dbReference>
<comment type="caution">
    <text evidence="10">The sequence shown here is derived from an EMBL/GenBank/DDBJ whole genome shotgun (WGS) entry which is preliminary data.</text>
</comment>
<feature type="compositionally biased region" description="Polar residues" evidence="7">
    <location>
        <begin position="557"/>
        <end position="572"/>
    </location>
</feature>
<feature type="active site" description="Charge relay system" evidence="5">
    <location>
        <position position="309"/>
    </location>
</feature>
<evidence type="ECO:0000256" key="7">
    <source>
        <dbReference type="SAM" id="MobiDB-lite"/>
    </source>
</evidence>
<evidence type="ECO:0000259" key="9">
    <source>
        <dbReference type="Pfam" id="PF00082"/>
    </source>
</evidence>
<dbReference type="Gene3D" id="3.40.50.200">
    <property type="entry name" value="Peptidase S8/S53 domain"/>
    <property type="match status" value="2"/>
</dbReference>
<evidence type="ECO:0000256" key="1">
    <source>
        <dbReference type="ARBA" id="ARBA00011073"/>
    </source>
</evidence>
<dbReference type="InterPro" id="IPR023827">
    <property type="entry name" value="Peptidase_S8_Asp-AS"/>
</dbReference>
<accession>A0ABS9KWB8</accession>
<evidence type="ECO:0000256" key="5">
    <source>
        <dbReference type="PROSITE-ProRule" id="PRU01240"/>
    </source>
</evidence>
<keyword evidence="3 5" id="KW-0378">Hydrolase</keyword>
<keyword evidence="8" id="KW-0732">Signal</keyword>
<evidence type="ECO:0000256" key="6">
    <source>
        <dbReference type="RuleBase" id="RU003355"/>
    </source>
</evidence>
<keyword evidence="4 5" id="KW-0720">Serine protease</keyword>
<protein>
    <submittedName>
        <fullName evidence="10">S8 family serine peptidase</fullName>
    </submittedName>
</protein>
<dbReference type="EMBL" id="JAKLTR010000014">
    <property type="protein sequence ID" value="MCG2616639.1"/>
    <property type="molecule type" value="Genomic_DNA"/>
</dbReference>
<dbReference type="InterPro" id="IPR000209">
    <property type="entry name" value="Peptidase_S8/S53_dom"/>
</dbReference>
<dbReference type="InterPro" id="IPR023828">
    <property type="entry name" value="Peptidase_S8_Ser-AS"/>
</dbReference>